<proteinExistence type="predicted"/>
<dbReference type="EMBL" id="JANIIK010000043">
    <property type="protein sequence ID" value="KAJ3605716.1"/>
    <property type="molecule type" value="Genomic_DNA"/>
</dbReference>
<accession>A0A9Q0EH82</accession>
<evidence type="ECO:0000313" key="3">
    <source>
        <dbReference type="Proteomes" id="UP001148018"/>
    </source>
</evidence>
<comment type="caution">
    <text evidence="2">The sequence shown here is derived from an EMBL/GenBank/DDBJ whole genome shotgun (WGS) entry which is preliminary data.</text>
</comment>
<reference evidence="2" key="1">
    <citation type="submission" date="2022-07" db="EMBL/GenBank/DDBJ databases">
        <title>Chromosome-level genome of Muraenolepis orangiensis.</title>
        <authorList>
            <person name="Kim J."/>
        </authorList>
    </citation>
    <scope>NUCLEOTIDE SEQUENCE</scope>
    <source>
        <strain evidence="2">KU_S4_2022</strain>
        <tissue evidence="2">Muscle</tissue>
    </source>
</reference>
<protein>
    <submittedName>
        <fullName evidence="2">Uncharacterized protein</fullName>
    </submittedName>
</protein>
<dbReference type="AlphaFoldDB" id="A0A9Q0EH82"/>
<gene>
    <name evidence="2" type="ORF">NHX12_027760</name>
</gene>
<dbReference type="Proteomes" id="UP001148018">
    <property type="component" value="Unassembled WGS sequence"/>
</dbReference>
<evidence type="ECO:0000256" key="1">
    <source>
        <dbReference type="SAM" id="MobiDB-lite"/>
    </source>
</evidence>
<feature type="region of interest" description="Disordered" evidence="1">
    <location>
        <begin position="47"/>
        <end position="76"/>
    </location>
</feature>
<organism evidence="2 3">
    <name type="scientific">Muraenolepis orangiensis</name>
    <name type="common">Patagonian moray cod</name>
    <dbReference type="NCBI Taxonomy" id="630683"/>
    <lineage>
        <taxon>Eukaryota</taxon>
        <taxon>Metazoa</taxon>
        <taxon>Chordata</taxon>
        <taxon>Craniata</taxon>
        <taxon>Vertebrata</taxon>
        <taxon>Euteleostomi</taxon>
        <taxon>Actinopterygii</taxon>
        <taxon>Neopterygii</taxon>
        <taxon>Teleostei</taxon>
        <taxon>Neoteleostei</taxon>
        <taxon>Acanthomorphata</taxon>
        <taxon>Zeiogadaria</taxon>
        <taxon>Gadariae</taxon>
        <taxon>Gadiformes</taxon>
        <taxon>Muraenolepidoidei</taxon>
        <taxon>Muraenolepididae</taxon>
        <taxon>Muraenolepis</taxon>
    </lineage>
</organism>
<name>A0A9Q0EH82_9TELE</name>
<evidence type="ECO:0000313" key="2">
    <source>
        <dbReference type="EMBL" id="KAJ3605716.1"/>
    </source>
</evidence>
<feature type="compositionally biased region" description="Basic and acidic residues" evidence="1">
    <location>
        <begin position="62"/>
        <end position="76"/>
    </location>
</feature>
<keyword evidence="3" id="KW-1185">Reference proteome</keyword>
<sequence length="76" mass="8463">MTEMRPAELVLPEYGQGGHRDGFNFARGIPLVSPLVPAAPLVPVRRRTTAAPSVRPYGPWMRGEKPRHEKDDTEAQ</sequence>